<organism evidence="1 2">
    <name type="scientific">Pristionchus mayeri</name>
    <dbReference type="NCBI Taxonomy" id="1317129"/>
    <lineage>
        <taxon>Eukaryota</taxon>
        <taxon>Metazoa</taxon>
        <taxon>Ecdysozoa</taxon>
        <taxon>Nematoda</taxon>
        <taxon>Chromadorea</taxon>
        <taxon>Rhabditida</taxon>
        <taxon>Rhabditina</taxon>
        <taxon>Diplogasteromorpha</taxon>
        <taxon>Diplogasteroidea</taxon>
        <taxon>Neodiplogasteridae</taxon>
        <taxon>Pristionchus</taxon>
    </lineage>
</organism>
<feature type="non-terminal residue" evidence="1">
    <location>
        <position position="1"/>
    </location>
</feature>
<feature type="non-terminal residue" evidence="1">
    <location>
        <position position="111"/>
    </location>
</feature>
<dbReference type="EMBL" id="BTRK01000004">
    <property type="protein sequence ID" value="GMR49240.1"/>
    <property type="molecule type" value="Genomic_DNA"/>
</dbReference>
<protein>
    <submittedName>
        <fullName evidence="1">Uncharacterized protein</fullName>
    </submittedName>
</protein>
<gene>
    <name evidence="1" type="ORF">PMAYCL1PPCAC_19435</name>
</gene>
<dbReference type="AlphaFoldDB" id="A0AAN5CRS3"/>
<comment type="caution">
    <text evidence="1">The sequence shown here is derived from an EMBL/GenBank/DDBJ whole genome shotgun (WGS) entry which is preliminary data.</text>
</comment>
<keyword evidence="2" id="KW-1185">Reference proteome</keyword>
<name>A0AAN5CRS3_9BILA</name>
<proteinExistence type="predicted"/>
<dbReference type="Proteomes" id="UP001328107">
    <property type="component" value="Unassembled WGS sequence"/>
</dbReference>
<sequence>ACLRCGDQLDDTLQLLVSIERSASPVASGDRPSGRVPLRQHEACVCLGDLPRDVSALVLVLRSIKLDRVDGYQIRAGSSESISWLIPSQFHGHVTERGGVPAVRAVLLRAL</sequence>
<evidence type="ECO:0000313" key="2">
    <source>
        <dbReference type="Proteomes" id="UP001328107"/>
    </source>
</evidence>
<evidence type="ECO:0000313" key="1">
    <source>
        <dbReference type="EMBL" id="GMR49240.1"/>
    </source>
</evidence>
<accession>A0AAN5CRS3</accession>
<reference evidence="2" key="1">
    <citation type="submission" date="2022-10" db="EMBL/GenBank/DDBJ databases">
        <title>Genome assembly of Pristionchus species.</title>
        <authorList>
            <person name="Yoshida K."/>
            <person name="Sommer R.J."/>
        </authorList>
    </citation>
    <scope>NUCLEOTIDE SEQUENCE [LARGE SCALE GENOMIC DNA]</scope>
    <source>
        <strain evidence="2">RS5460</strain>
    </source>
</reference>